<keyword evidence="2" id="KW-1133">Transmembrane helix</keyword>
<feature type="transmembrane region" description="Helical" evidence="2">
    <location>
        <begin position="53"/>
        <end position="72"/>
    </location>
</feature>
<name>M0L169_9EURY</name>
<evidence type="ECO:0000313" key="3">
    <source>
        <dbReference type="EMBL" id="EMA27307.1"/>
    </source>
</evidence>
<organism evidence="3 4">
    <name type="scientific">Halobiforma nitratireducens JCM 10879</name>
    <dbReference type="NCBI Taxonomy" id="1227454"/>
    <lineage>
        <taxon>Archaea</taxon>
        <taxon>Methanobacteriati</taxon>
        <taxon>Methanobacteriota</taxon>
        <taxon>Stenosarchaea group</taxon>
        <taxon>Halobacteria</taxon>
        <taxon>Halobacteriales</taxon>
        <taxon>Natrialbaceae</taxon>
        <taxon>Halobiforma</taxon>
    </lineage>
</organism>
<accession>M0L169</accession>
<feature type="region of interest" description="Disordered" evidence="1">
    <location>
        <begin position="237"/>
        <end position="271"/>
    </location>
</feature>
<dbReference type="PATRIC" id="fig|1227454.3.peg.3652"/>
<feature type="transmembrane region" description="Helical" evidence="2">
    <location>
        <begin position="16"/>
        <end position="41"/>
    </location>
</feature>
<sequence>MSGDTSGTFGSWSDRFTYIAAEGQLVVLAVLFSLGAALIWIRPSLPGVPPIVYGWFAAMLLLGPPLLSLFITGARKLRNRRMVPVHHINGVKDVREKYYVEPGVWENKTIEGPSPYPVNDGEAFEVREFDWHDDTETLVVRGCYFSQLADSKLVTVKAMLEDIHGDLVEEYLAANRLRGRISKMGLQIQKDVINEEAQADERGLMNPKTSVKNRFESARDDADKNATDGIEDITGFVEDYATEHGIETTSGPPATREQAQQAAATDGGSER</sequence>
<evidence type="ECO:0000313" key="4">
    <source>
        <dbReference type="Proteomes" id="UP000011607"/>
    </source>
</evidence>
<keyword evidence="2" id="KW-0812">Transmembrane</keyword>
<reference evidence="3 4" key="1">
    <citation type="journal article" date="2014" name="PLoS Genet.">
        <title>Phylogenetically driven sequencing of extremely halophilic archaea reveals strategies for static and dynamic osmo-response.</title>
        <authorList>
            <person name="Becker E.A."/>
            <person name="Seitzer P.M."/>
            <person name="Tritt A."/>
            <person name="Larsen D."/>
            <person name="Krusor M."/>
            <person name="Yao A.I."/>
            <person name="Wu D."/>
            <person name="Madern D."/>
            <person name="Eisen J.A."/>
            <person name="Darling A.E."/>
            <person name="Facciotti M.T."/>
        </authorList>
    </citation>
    <scope>NUCLEOTIDE SEQUENCE [LARGE SCALE GENOMIC DNA]</scope>
    <source>
        <strain evidence="3 4">JCM 10879</strain>
    </source>
</reference>
<keyword evidence="2" id="KW-0472">Membrane</keyword>
<protein>
    <submittedName>
        <fullName evidence="3">Uncharacterized protein</fullName>
    </submittedName>
</protein>
<dbReference type="OrthoDB" id="351168at2157"/>
<gene>
    <name evidence="3" type="ORF">C446_17901</name>
</gene>
<proteinExistence type="predicted"/>
<evidence type="ECO:0000256" key="2">
    <source>
        <dbReference type="SAM" id="Phobius"/>
    </source>
</evidence>
<keyword evidence="4" id="KW-1185">Reference proteome</keyword>
<comment type="caution">
    <text evidence="3">The sequence shown here is derived from an EMBL/GenBank/DDBJ whole genome shotgun (WGS) entry which is preliminary data.</text>
</comment>
<dbReference type="EMBL" id="AOMA01000203">
    <property type="protein sequence ID" value="EMA27307.1"/>
    <property type="molecule type" value="Genomic_DNA"/>
</dbReference>
<evidence type="ECO:0000256" key="1">
    <source>
        <dbReference type="SAM" id="MobiDB-lite"/>
    </source>
</evidence>
<dbReference type="eggNOG" id="arCOG09087">
    <property type="taxonomic scope" value="Archaea"/>
</dbReference>
<dbReference type="Proteomes" id="UP000011607">
    <property type="component" value="Unassembled WGS sequence"/>
</dbReference>
<dbReference type="AlphaFoldDB" id="M0L169"/>
<dbReference type="STRING" id="1227454.C446_17901"/>
<dbReference type="RefSeq" id="WP_006674461.1">
    <property type="nucleotide sequence ID" value="NZ_AOMA01000203.1"/>
</dbReference>